<evidence type="ECO:0000313" key="10">
    <source>
        <dbReference type="Proteomes" id="UP000603865"/>
    </source>
</evidence>
<dbReference type="GO" id="GO:0006099">
    <property type="term" value="P:tricarboxylic acid cycle"/>
    <property type="evidence" value="ECO:0007669"/>
    <property type="project" value="UniProtKB-KW"/>
</dbReference>
<evidence type="ECO:0000256" key="3">
    <source>
        <dbReference type="ARBA" id="ARBA00022435"/>
    </source>
</evidence>
<feature type="domain" description="Malate synthase C-terminal" evidence="8">
    <location>
        <begin position="356"/>
        <end position="414"/>
    </location>
</feature>
<dbReference type="PANTHER" id="PTHR42902:SF1">
    <property type="entry name" value="MALATE SYNTHASE 1-RELATED"/>
    <property type="match status" value="1"/>
</dbReference>
<dbReference type="SUPFAM" id="SSF51645">
    <property type="entry name" value="Malate synthase G"/>
    <property type="match status" value="1"/>
</dbReference>
<gene>
    <name evidence="9" type="ORF">GCM10008957_48310</name>
</gene>
<reference evidence="9" key="2">
    <citation type="submission" date="2020-09" db="EMBL/GenBank/DDBJ databases">
        <authorList>
            <person name="Sun Q."/>
            <person name="Ohkuma M."/>
        </authorList>
    </citation>
    <scope>NUCLEOTIDE SEQUENCE</scope>
    <source>
        <strain evidence="9">JCM 31311</strain>
    </source>
</reference>
<dbReference type="EC" id="2.3.3.9" evidence="2"/>
<evidence type="ECO:0000259" key="7">
    <source>
        <dbReference type="Pfam" id="PF01274"/>
    </source>
</evidence>
<dbReference type="Gene3D" id="3.20.20.360">
    <property type="entry name" value="Malate synthase, domain 3"/>
    <property type="match status" value="1"/>
</dbReference>
<evidence type="ECO:0000256" key="4">
    <source>
        <dbReference type="ARBA" id="ARBA00022532"/>
    </source>
</evidence>
<proteinExistence type="inferred from homology"/>
<keyword evidence="3" id="KW-0329">Glyoxylate bypass</keyword>
<comment type="catalytic activity">
    <reaction evidence="6">
        <text>glyoxylate + acetyl-CoA + H2O = (S)-malate + CoA + H(+)</text>
        <dbReference type="Rhea" id="RHEA:18181"/>
        <dbReference type="ChEBI" id="CHEBI:15377"/>
        <dbReference type="ChEBI" id="CHEBI:15378"/>
        <dbReference type="ChEBI" id="CHEBI:15589"/>
        <dbReference type="ChEBI" id="CHEBI:36655"/>
        <dbReference type="ChEBI" id="CHEBI:57287"/>
        <dbReference type="ChEBI" id="CHEBI:57288"/>
        <dbReference type="EC" id="2.3.3.9"/>
    </reaction>
</comment>
<feature type="domain" description="Malate synthase TIM barrel" evidence="7">
    <location>
        <begin position="110"/>
        <end position="321"/>
    </location>
</feature>
<evidence type="ECO:0000256" key="6">
    <source>
        <dbReference type="ARBA" id="ARBA00047918"/>
    </source>
</evidence>
<dbReference type="AlphaFoldDB" id="A0A918CPG9"/>
<evidence type="ECO:0000256" key="5">
    <source>
        <dbReference type="ARBA" id="ARBA00022679"/>
    </source>
</evidence>
<dbReference type="InterPro" id="IPR048355">
    <property type="entry name" value="MS_C"/>
</dbReference>
<dbReference type="GO" id="GO:0006097">
    <property type="term" value="P:glyoxylate cycle"/>
    <property type="evidence" value="ECO:0007669"/>
    <property type="project" value="UniProtKB-KW"/>
</dbReference>
<dbReference type="InterPro" id="IPR011076">
    <property type="entry name" value="Malate_synth_sf"/>
</dbReference>
<evidence type="ECO:0000313" key="9">
    <source>
        <dbReference type="EMBL" id="GGR32038.1"/>
    </source>
</evidence>
<keyword evidence="4" id="KW-0816">Tricarboxylic acid cycle</keyword>
<keyword evidence="10" id="KW-1185">Reference proteome</keyword>
<dbReference type="InterPro" id="IPR046363">
    <property type="entry name" value="MS_N_TIM-barrel_dom"/>
</dbReference>
<dbReference type="InterPro" id="IPR001465">
    <property type="entry name" value="Malate_synthase_TIM"/>
</dbReference>
<evidence type="ECO:0000256" key="1">
    <source>
        <dbReference type="ARBA" id="ARBA00006394"/>
    </source>
</evidence>
<dbReference type="Pfam" id="PF20659">
    <property type="entry name" value="MS_C"/>
    <property type="match status" value="1"/>
</dbReference>
<dbReference type="Proteomes" id="UP000603865">
    <property type="component" value="Unassembled WGS sequence"/>
</dbReference>
<dbReference type="EMBL" id="BMQL01000054">
    <property type="protein sequence ID" value="GGR32038.1"/>
    <property type="molecule type" value="Genomic_DNA"/>
</dbReference>
<evidence type="ECO:0000259" key="8">
    <source>
        <dbReference type="Pfam" id="PF20659"/>
    </source>
</evidence>
<sequence length="465" mass="49388">MTALLLSPLAQTLAARLHDALRVHWAALPGEVAATPVPDYVAAPVPDDLRGRRAELIVEASDLAALQVALTSDADALVLDFDDTFSPTRANVQAAYDALPLAAASTKPLLARPRALYAVEEHLDMGGPAIAALCDLAAILAARPQQPFHLYIPKLETVAQAQFWNDALLLAEQELGLAPNTVRVCLQIETFAGVLHADALLFALHGRAYGLNAGRWDYVFSVVKSVGKTPEAVPPRADLGMDVDAMRAYAEALVRVCRRRNASAIGGSAAVAPDPANPRPALDAVQLDKRREAEQGFTAAWAGLPALLPAVRAGFEDAAEDASVAPLSGESAQHTLARLLNLPAARPLPVAVLQDTIGLALDVFGAWYAGRGVVVRGGRIEDTATAELARAQVWQWVQCGAALEDGGSLTAERYVQERRAQRPDSEPAARLLDALVLTERCPEYFPRVAQLLAGGGAAVPETRIR</sequence>
<keyword evidence="5" id="KW-0808">Transferase</keyword>
<dbReference type="GO" id="GO:0004474">
    <property type="term" value="F:malate synthase activity"/>
    <property type="evidence" value="ECO:0007669"/>
    <property type="project" value="UniProtKB-EC"/>
</dbReference>
<dbReference type="InterPro" id="IPR044856">
    <property type="entry name" value="Malate_synth_C_sf"/>
</dbReference>
<accession>A0A918CPG9</accession>
<dbReference type="InterPro" id="IPR006252">
    <property type="entry name" value="Malate_synthA"/>
</dbReference>
<comment type="caution">
    <text evidence="9">The sequence shown here is derived from an EMBL/GenBank/DDBJ whole genome shotgun (WGS) entry which is preliminary data.</text>
</comment>
<reference evidence="9" key="1">
    <citation type="journal article" date="2014" name="Int. J. Syst. Evol. Microbiol.">
        <title>Complete genome sequence of Corynebacterium casei LMG S-19264T (=DSM 44701T), isolated from a smear-ripened cheese.</title>
        <authorList>
            <consortium name="US DOE Joint Genome Institute (JGI-PGF)"/>
            <person name="Walter F."/>
            <person name="Albersmeier A."/>
            <person name="Kalinowski J."/>
            <person name="Ruckert C."/>
        </authorList>
    </citation>
    <scope>NUCLEOTIDE SEQUENCE</scope>
    <source>
        <strain evidence="9">JCM 31311</strain>
    </source>
</reference>
<dbReference type="Gene3D" id="1.20.1220.12">
    <property type="entry name" value="Malate synthase, domain III"/>
    <property type="match status" value="1"/>
</dbReference>
<dbReference type="RefSeq" id="WP_189093086.1">
    <property type="nucleotide sequence ID" value="NZ_BMQL01000054.1"/>
</dbReference>
<dbReference type="Pfam" id="PF01274">
    <property type="entry name" value="MS_TIM-barrel"/>
    <property type="match status" value="1"/>
</dbReference>
<evidence type="ECO:0000256" key="2">
    <source>
        <dbReference type="ARBA" id="ARBA00012636"/>
    </source>
</evidence>
<organism evidence="9 10">
    <name type="scientific">Deinococcus ruber</name>
    <dbReference type="NCBI Taxonomy" id="1848197"/>
    <lineage>
        <taxon>Bacteria</taxon>
        <taxon>Thermotogati</taxon>
        <taxon>Deinococcota</taxon>
        <taxon>Deinococci</taxon>
        <taxon>Deinococcales</taxon>
        <taxon>Deinococcaceae</taxon>
        <taxon>Deinococcus</taxon>
    </lineage>
</organism>
<dbReference type="PANTHER" id="PTHR42902">
    <property type="entry name" value="MALATE SYNTHASE"/>
    <property type="match status" value="1"/>
</dbReference>
<dbReference type="GO" id="GO:0005737">
    <property type="term" value="C:cytoplasm"/>
    <property type="evidence" value="ECO:0007669"/>
    <property type="project" value="TreeGrafter"/>
</dbReference>
<protein>
    <recommendedName>
        <fullName evidence="2">malate synthase</fullName>
        <ecNumber evidence="2">2.3.3.9</ecNumber>
    </recommendedName>
</protein>
<comment type="similarity">
    <text evidence="1">Belongs to the malate synthase family.</text>
</comment>
<name>A0A918CPG9_9DEIO</name>